<dbReference type="GO" id="GO:0016887">
    <property type="term" value="F:ATP hydrolysis activity"/>
    <property type="evidence" value="ECO:0007669"/>
    <property type="project" value="InterPro"/>
</dbReference>
<dbReference type="PROSITE" id="PS50929">
    <property type="entry name" value="ABC_TM1F"/>
    <property type="match status" value="1"/>
</dbReference>
<feature type="domain" description="ABC transmembrane type-1" evidence="12">
    <location>
        <begin position="39"/>
        <end position="318"/>
    </location>
</feature>
<evidence type="ECO:0000259" key="12">
    <source>
        <dbReference type="PROSITE" id="PS50929"/>
    </source>
</evidence>
<dbReference type="InterPro" id="IPR003593">
    <property type="entry name" value="AAA+_ATPase"/>
</dbReference>
<evidence type="ECO:0000256" key="7">
    <source>
        <dbReference type="ARBA" id="ARBA00022989"/>
    </source>
</evidence>
<evidence type="ECO:0000259" key="11">
    <source>
        <dbReference type="PROSITE" id="PS50893"/>
    </source>
</evidence>
<comment type="subcellular location">
    <subcellularLocation>
        <location evidence="1">Cell membrane</location>
        <topology evidence="1">Multi-pass membrane protein</topology>
    </subcellularLocation>
</comment>
<dbReference type="PANTHER" id="PTHR43394">
    <property type="entry name" value="ATP-DEPENDENT PERMEASE MDL1, MITOCHONDRIAL"/>
    <property type="match status" value="1"/>
</dbReference>
<dbReference type="PROSITE" id="PS50893">
    <property type="entry name" value="ABC_TRANSPORTER_2"/>
    <property type="match status" value="1"/>
</dbReference>
<dbReference type="FunFam" id="3.40.50.300:FF:000221">
    <property type="entry name" value="Multidrug ABC transporter ATP-binding protein"/>
    <property type="match status" value="1"/>
</dbReference>
<keyword evidence="7 10" id="KW-1133">Transmembrane helix</keyword>
<dbReference type="Gene3D" id="1.20.1560.10">
    <property type="entry name" value="ABC transporter type 1, transmembrane domain"/>
    <property type="match status" value="1"/>
</dbReference>
<feature type="transmembrane region" description="Helical" evidence="10">
    <location>
        <begin position="262"/>
        <end position="283"/>
    </location>
</feature>
<evidence type="ECO:0000313" key="13">
    <source>
        <dbReference type="EMBL" id="RIH78499.1"/>
    </source>
</evidence>
<evidence type="ECO:0000256" key="9">
    <source>
        <dbReference type="SAM" id="MobiDB-lite"/>
    </source>
</evidence>
<accession>A0A399E5G9</accession>
<keyword evidence="2" id="KW-0813">Transport</keyword>
<organism evidence="13 14">
    <name type="scientific">Meiothermus taiwanensis</name>
    <dbReference type="NCBI Taxonomy" id="172827"/>
    <lineage>
        <taxon>Bacteria</taxon>
        <taxon>Thermotogati</taxon>
        <taxon>Deinococcota</taxon>
        <taxon>Deinococci</taxon>
        <taxon>Thermales</taxon>
        <taxon>Thermaceae</taxon>
        <taxon>Meiothermus</taxon>
    </lineage>
</organism>
<dbReference type="EC" id="3.6.3.-" evidence="13"/>
<comment type="caution">
    <text evidence="13">The sequence shown here is derived from an EMBL/GenBank/DDBJ whole genome shotgun (WGS) entry which is preliminary data.</text>
</comment>
<dbReference type="SUPFAM" id="SSF90123">
    <property type="entry name" value="ABC transporter transmembrane region"/>
    <property type="match status" value="1"/>
</dbReference>
<feature type="domain" description="ABC transporter" evidence="11">
    <location>
        <begin position="364"/>
        <end position="597"/>
    </location>
</feature>
<dbReference type="GO" id="GO:0005524">
    <property type="term" value="F:ATP binding"/>
    <property type="evidence" value="ECO:0007669"/>
    <property type="project" value="UniProtKB-KW"/>
</dbReference>
<sequence length="605" mass="66563">MVKMPSSDYFKTSSRTDRSVFGPLFALMPYLRRYGPQYLWGMLAGIASVGVASLSPYFLRHAIDAIRAGEAYLVWVWAILGAAVASAFFSWANRQLLVVASRYIEHDLRMDLFKKALSLDHYFYSKNRIGDLMNKFTTDLGAVREMLGGGINMGSRLLMFVVFAIVAMYLVSVPLALALSLVFPIIFFVMYYVLRLIDRRYRESQESFDRISTRAQENFSGIRVVKGFALEDRELAAFQALNKDYIAKSLALTRVDGPVRALMGLMMGFAALIVLWMGGGMVIRGEMTAGQFVQFNAYLMMLGWPIIGLGYTLTIFQRGSTSYKRLEEFWHEPARIASTPPSPEPAPPSKENGVAVGSELAGEIKFEGVSLELGGRKVLDGITLTIPEGTTLGITGRTGSGKSLLVSLVPRILDPTSGRVLVGGYDVKELPLTTLRASIGMVPQEPFLFSDTLAENICFGLPAVDLERAVWAAKLAGVHDDIVGFPKGYETSLGERGVTLSGGQRQRVALARALARRPKILILDDAMSAVDTETESRILSGLKSVLGQQTTLLIGHRTSTLQYADWIVVLDHGRIVEEGTHEMLLAAGGIYAELDRIQRLQAEVD</sequence>
<gene>
    <name evidence="13" type="ORF">Mcate_00821</name>
</gene>
<dbReference type="InterPro" id="IPR017871">
    <property type="entry name" value="ABC_transporter-like_CS"/>
</dbReference>
<feature type="transmembrane region" description="Helical" evidence="10">
    <location>
        <begin position="38"/>
        <end position="59"/>
    </location>
</feature>
<reference evidence="13 14" key="1">
    <citation type="submission" date="2018-08" db="EMBL/GenBank/DDBJ databases">
        <title>Meiothermus cateniformans JCM 15151 genome sequencing project.</title>
        <authorList>
            <person name="Da Costa M.S."/>
            <person name="Albuquerque L."/>
            <person name="Raposo P."/>
            <person name="Froufe H.J.C."/>
            <person name="Barroso C.S."/>
            <person name="Egas C."/>
        </authorList>
    </citation>
    <scope>NUCLEOTIDE SEQUENCE [LARGE SCALE GENOMIC DNA]</scope>
    <source>
        <strain evidence="13 14">JCM 15151</strain>
    </source>
</reference>
<dbReference type="SUPFAM" id="SSF52540">
    <property type="entry name" value="P-loop containing nucleoside triphosphate hydrolases"/>
    <property type="match status" value="1"/>
</dbReference>
<dbReference type="PROSITE" id="PS00211">
    <property type="entry name" value="ABC_TRANSPORTER_1"/>
    <property type="match status" value="1"/>
</dbReference>
<evidence type="ECO:0000256" key="8">
    <source>
        <dbReference type="ARBA" id="ARBA00023136"/>
    </source>
</evidence>
<dbReference type="SMART" id="SM00382">
    <property type="entry name" value="AAA"/>
    <property type="match status" value="1"/>
</dbReference>
<keyword evidence="8 10" id="KW-0472">Membrane</keyword>
<feature type="transmembrane region" description="Helical" evidence="10">
    <location>
        <begin position="71"/>
        <end position="92"/>
    </location>
</feature>
<dbReference type="InterPro" id="IPR027417">
    <property type="entry name" value="P-loop_NTPase"/>
</dbReference>
<evidence type="ECO:0000256" key="5">
    <source>
        <dbReference type="ARBA" id="ARBA00022741"/>
    </source>
</evidence>
<dbReference type="PANTHER" id="PTHR43394:SF1">
    <property type="entry name" value="ATP-BINDING CASSETTE SUB-FAMILY B MEMBER 10, MITOCHONDRIAL"/>
    <property type="match status" value="1"/>
</dbReference>
<dbReference type="InterPro" id="IPR036640">
    <property type="entry name" value="ABC1_TM_sf"/>
</dbReference>
<dbReference type="Proteomes" id="UP000266089">
    <property type="component" value="Unassembled WGS sequence"/>
</dbReference>
<dbReference type="EMBL" id="QWKX01000014">
    <property type="protein sequence ID" value="RIH78499.1"/>
    <property type="molecule type" value="Genomic_DNA"/>
</dbReference>
<feature type="transmembrane region" description="Helical" evidence="10">
    <location>
        <begin position="295"/>
        <end position="316"/>
    </location>
</feature>
<dbReference type="GO" id="GO:0015421">
    <property type="term" value="F:ABC-type oligopeptide transporter activity"/>
    <property type="evidence" value="ECO:0007669"/>
    <property type="project" value="TreeGrafter"/>
</dbReference>
<keyword evidence="13" id="KW-0378">Hydrolase</keyword>
<evidence type="ECO:0000256" key="6">
    <source>
        <dbReference type="ARBA" id="ARBA00022840"/>
    </source>
</evidence>
<dbReference type="InterPro" id="IPR039421">
    <property type="entry name" value="Type_1_exporter"/>
</dbReference>
<keyword evidence="5" id="KW-0547">Nucleotide-binding</keyword>
<keyword evidence="4 10" id="KW-0812">Transmembrane</keyword>
<feature type="region of interest" description="Disordered" evidence="9">
    <location>
        <begin position="334"/>
        <end position="354"/>
    </location>
</feature>
<dbReference type="GO" id="GO:0005886">
    <property type="term" value="C:plasma membrane"/>
    <property type="evidence" value="ECO:0007669"/>
    <property type="project" value="UniProtKB-SubCell"/>
</dbReference>
<dbReference type="AlphaFoldDB" id="A0A399E5G9"/>
<evidence type="ECO:0000256" key="3">
    <source>
        <dbReference type="ARBA" id="ARBA00022475"/>
    </source>
</evidence>
<evidence type="ECO:0000256" key="2">
    <source>
        <dbReference type="ARBA" id="ARBA00022448"/>
    </source>
</evidence>
<evidence type="ECO:0000313" key="14">
    <source>
        <dbReference type="Proteomes" id="UP000266089"/>
    </source>
</evidence>
<dbReference type="CDD" id="cd18541">
    <property type="entry name" value="ABC_6TM_TmrB_like"/>
    <property type="match status" value="1"/>
</dbReference>
<evidence type="ECO:0000256" key="10">
    <source>
        <dbReference type="SAM" id="Phobius"/>
    </source>
</evidence>
<dbReference type="InterPro" id="IPR011527">
    <property type="entry name" value="ABC1_TM_dom"/>
</dbReference>
<dbReference type="Gene3D" id="3.40.50.300">
    <property type="entry name" value="P-loop containing nucleotide triphosphate hydrolases"/>
    <property type="match status" value="1"/>
</dbReference>
<feature type="transmembrane region" description="Helical" evidence="10">
    <location>
        <begin position="177"/>
        <end position="194"/>
    </location>
</feature>
<dbReference type="Pfam" id="PF00664">
    <property type="entry name" value="ABC_membrane"/>
    <property type="match status" value="1"/>
</dbReference>
<proteinExistence type="predicted"/>
<evidence type="ECO:0000256" key="4">
    <source>
        <dbReference type="ARBA" id="ARBA00022692"/>
    </source>
</evidence>
<name>A0A399E5G9_9DEIN</name>
<keyword evidence="6 13" id="KW-0067">ATP-binding</keyword>
<dbReference type="Pfam" id="PF00005">
    <property type="entry name" value="ABC_tran"/>
    <property type="match status" value="1"/>
</dbReference>
<protein>
    <submittedName>
        <fullName evidence="13">Putative multidrug export ATP-binding/permease protein</fullName>
        <ecNumber evidence="13">3.6.3.-</ecNumber>
    </submittedName>
</protein>
<evidence type="ECO:0000256" key="1">
    <source>
        <dbReference type="ARBA" id="ARBA00004651"/>
    </source>
</evidence>
<keyword evidence="3" id="KW-1003">Cell membrane</keyword>
<dbReference type="InterPro" id="IPR003439">
    <property type="entry name" value="ABC_transporter-like_ATP-bd"/>
</dbReference>